<dbReference type="InterPro" id="IPR010730">
    <property type="entry name" value="HET"/>
</dbReference>
<name>A0AAE0JGQ0_9PEZI</name>
<proteinExistence type="predicted"/>
<feature type="domain" description="DUF8212" evidence="2">
    <location>
        <begin position="230"/>
        <end position="252"/>
    </location>
</feature>
<dbReference type="PANTHER" id="PTHR10622:SF12">
    <property type="entry name" value="HET DOMAIN-CONTAINING PROTEIN"/>
    <property type="match status" value="1"/>
</dbReference>
<dbReference type="EMBL" id="JAUEPP010000003">
    <property type="protein sequence ID" value="KAK3347311.1"/>
    <property type="molecule type" value="Genomic_DNA"/>
</dbReference>
<evidence type="ECO:0000259" key="2">
    <source>
        <dbReference type="Pfam" id="PF26640"/>
    </source>
</evidence>
<gene>
    <name evidence="3" type="ORF">B0H65DRAFT_146165</name>
</gene>
<protein>
    <submittedName>
        <fullName evidence="3">Heterokaryon incompatibility protein-domain-containing protein</fullName>
    </submittedName>
</protein>
<keyword evidence="4" id="KW-1185">Reference proteome</keyword>
<evidence type="ECO:0000313" key="4">
    <source>
        <dbReference type="Proteomes" id="UP001278500"/>
    </source>
</evidence>
<reference evidence="3" key="2">
    <citation type="submission" date="2023-06" db="EMBL/GenBank/DDBJ databases">
        <authorList>
            <consortium name="Lawrence Berkeley National Laboratory"/>
            <person name="Haridas S."/>
            <person name="Hensen N."/>
            <person name="Bonometti L."/>
            <person name="Westerberg I."/>
            <person name="Brannstrom I.O."/>
            <person name="Guillou S."/>
            <person name="Cros-Aarteil S."/>
            <person name="Calhoun S."/>
            <person name="Kuo A."/>
            <person name="Mondo S."/>
            <person name="Pangilinan J."/>
            <person name="Riley R."/>
            <person name="Labutti K."/>
            <person name="Andreopoulos B."/>
            <person name="Lipzen A."/>
            <person name="Chen C."/>
            <person name="Yanf M."/>
            <person name="Daum C."/>
            <person name="Ng V."/>
            <person name="Clum A."/>
            <person name="Steindorff A."/>
            <person name="Ohm R."/>
            <person name="Martin F."/>
            <person name="Silar P."/>
            <person name="Natvig D."/>
            <person name="Lalanne C."/>
            <person name="Gautier V."/>
            <person name="Ament-Velasquez S.L."/>
            <person name="Kruys A."/>
            <person name="Hutchinson M.I."/>
            <person name="Powell A.J."/>
            <person name="Barry K."/>
            <person name="Miller A.N."/>
            <person name="Grigoriev I.V."/>
            <person name="Debuchy R."/>
            <person name="Gladieux P."/>
            <person name="Thoren M.H."/>
            <person name="Johannesson H."/>
        </authorList>
    </citation>
    <scope>NUCLEOTIDE SEQUENCE</scope>
    <source>
        <strain evidence="3">CBS 560.94</strain>
    </source>
</reference>
<feature type="domain" description="Heterokaryon incompatibility" evidence="1">
    <location>
        <begin position="28"/>
        <end position="116"/>
    </location>
</feature>
<reference evidence="3" key="1">
    <citation type="journal article" date="2023" name="Mol. Phylogenet. Evol.">
        <title>Genome-scale phylogeny and comparative genomics of the fungal order Sordariales.</title>
        <authorList>
            <person name="Hensen N."/>
            <person name="Bonometti L."/>
            <person name="Westerberg I."/>
            <person name="Brannstrom I.O."/>
            <person name="Guillou S."/>
            <person name="Cros-Aarteil S."/>
            <person name="Calhoun S."/>
            <person name="Haridas S."/>
            <person name="Kuo A."/>
            <person name="Mondo S."/>
            <person name="Pangilinan J."/>
            <person name="Riley R."/>
            <person name="LaButti K."/>
            <person name="Andreopoulos B."/>
            <person name="Lipzen A."/>
            <person name="Chen C."/>
            <person name="Yan M."/>
            <person name="Daum C."/>
            <person name="Ng V."/>
            <person name="Clum A."/>
            <person name="Steindorff A."/>
            <person name="Ohm R.A."/>
            <person name="Martin F."/>
            <person name="Silar P."/>
            <person name="Natvig D.O."/>
            <person name="Lalanne C."/>
            <person name="Gautier V."/>
            <person name="Ament-Velasquez S.L."/>
            <person name="Kruys A."/>
            <person name="Hutchinson M.I."/>
            <person name="Powell A.J."/>
            <person name="Barry K."/>
            <person name="Miller A.N."/>
            <person name="Grigoriev I.V."/>
            <person name="Debuchy R."/>
            <person name="Gladieux P."/>
            <person name="Hiltunen Thoren M."/>
            <person name="Johannesson H."/>
        </authorList>
    </citation>
    <scope>NUCLEOTIDE SEQUENCE</scope>
    <source>
        <strain evidence="3">CBS 560.94</strain>
    </source>
</reference>
<dbReference type="InterPro" id="IPR058525">
    <property type="entry name" value="DUF8212"/>
</dbReference>
<evidence type="ECO:0000259" key="1">
    <source>
        <dbReference type="Pfam" id="PF06985"/>
    </source>
</evidence>
<sequence length="328" mass="37471">MWLIRCSHFALVRFDGMISRYPWERPRYLILSHTWGAEEVAFSDMTNVEAAKRKKGWVKIEGICRVARGRNVDYAWVDTCCIDKSSSAELTESINSMYAYYREAWVCIAFLEDLKPGEDLPTEEQLGRCRWFTRGWTLQELIAPEKVWFYDTDWKFRCDTLEVLEAIQSITNIDRRVLALERRPLDDISVAQKMSWAAGRTTTRIEDRAYSLLGIFGVNMPLIYGEGQGAFRRLQEAILQQINDLSIFAWEEPSPSDVLCGVLAPRPEAFSGAGTIELMDDPNVPIPSFTVTNAAVEMSTFLGIHYGGTSPMMVPETGDRLLHLRFRA</sequence>
<dbReference type="Proteomes" id="UP001278500">
    <property type="component" value="Unassembled WGS sequence"/>
</dbReference>
<evidence type="ECO:0000313" key="3">
    <source>
        <dbReference type="EMBL" id="KAK3347311.1"/>
    </source>
</evidence>
<dbReference type="RefSeq" id="XP_062682393.1">
    <property type="nucleotide sequence ID" value="XM_062821005.1"/>
</dbReference>
<accession>A0AAE0JGQ0</accession>
<comment type="caution">
    <text evidence="3">The sequence shown here is derived from an EMBL/GenBank/DDBJ whole genome shotgun (WGS) entry which is preliminary data.</text>
</comment>
<organism evidence="3 4">
    <name type="scientific">Neurospora tetraspora</name>
    <dbReference type="NCBI Taxonomy" id="94610"/>
    <lineage>
        <taxon>Eukaryota</taxon>
        <taxon>Fungi</taxon>
        <taxon>Dikarya</taxon>
        <taxon>Ascomycota</taxon>
        <taxon>Pezizomycotina</taxon>
        <taxon>Sordariomycetes</taxon>
        <taxon>Sordariomycetidae</taxon>
        <taxon>Sordariales</taxon>
        <taxon>Sordariaceae</taxon>
        <taxon>Neurospora</taxon>
    </lineage>
</organism>
<dbReference type="AlphaFoldDB" id="A0AAE0JGQ0"/>
<dbReference type="GeneID" id="87858159"/>
<dbReference type="PANTHER" id="PTHR10622">
    <property type="entry name" value="HET DOMAIN-CONTAINING PROTEIN"/>
    <property type="match status" value="1"/>
</dbReference>
<dbReference type="Pfam" id="PF06985">
    <property type="entry name" value="HET"/>
    <property type="match status" value="1"/>
</dbReference>
<dbReference type="Pfam" id="PF26640">
    <property type="entry name" value="DUF8212"/>
    <property type="match status" value="1"/>
</dbReference>